<feature type="binding site" evidence="7">
    <location>
        <begin position="251"/>
        <end position="254"/>
    </location>
    <ligand>
        <name>GTP</name>
        <dbReference type="ChEBI" id="CHEBI:37565"/>
    </ligand>
</feature>
<comment type="function">
    <text evidence="6">GTPase that associates with the 50S ribosomal subunit and may have a role during protein synthesis or ribosome biogenesis.</text>
</comment>
<dbReference type="OrthoDB" id="9812272at2"/>
<keyword evidence="5 6" id="KW-0342">GTP-binding</keyword>
<evidence type="ECO:0000256" key="5">
    <source>
        <dbReference type="ARBA" id="ARBA00023134"/>
    </source>
</evidence>
<dbReference type="GO" id="GO:0097216">
    <property type="term" value="F:guanosine tetraphosphate binding"/>
    <property type="evidence" value="ECO:0007669"/>
    <property type="project" value="UniProtKB-ARBA"/>
</dbReference>
<dbReference type="GO" id="GO:0046872">
    <property type="term" value="F:metal ion binding"/>
    <property type="evidence" value="ECO:0007669"/>
    <property type="project" value="UniProtKB-KW"/>
</dbReference>
<protein>
    <recommendedName>
        <fullName evidence="6">GTPase HflX</fullName>
    </recommendedName>
    <alternativeName>
        <fullName evidence="6">GTP-binding protein HflX</fullName>
    </alternativeName>
</protein>
<accession>A0A423QAF5</accession>
<dbReference type="NCBIfam" id="TIGR03156">
    <property type="entry name" value="GTP_HflX"/>
    <property type="match status" value="1"/>
</dbReference>
<dbReference type="EMBL" id="AYKF01000002">
    <property type="protein sequence ID" value="ROO37473.1"/>
    <property type="molecule type" value="Genomic_DNA"/>
</dbReference>
<dbReference type="GO" id="GO:0043022">
    <property type="term" value="F:ribosome binding"/>
    <property type="evidence" value="ECO:0007669"/>
    <property type="project" value="TreeGrafter"/>
</dbReference>
<evidence type="ECO:0000256" key="7">
    <source>
        <dbReference type="PIRSR" id="PIRSR006809-1"/>
    </source>
</evidence>
<keyword evidence="2 8" id="KW-0479">Metal-binding</keyword>
<dbReference type="InterPro" id="IPR016496">
    <property type="entry name" value="GTPase_HflX"/>
</dbReference>
<comment type="cofactor">
    <cofactor evidence="8">
        <name>Mg(2+)</name>
        <dbReference type="ChEBI" id="CHEBI:18420"/>
    </cofactor>
</comment>
<dbReference type="AlphaFoldDB" id="A0A423QAF5"/>
<keyword evidence="3 6" id="KW-0547">Nucleotide-binding</keyword>
<dbReference type="InterPro" id="IPR006073">
    <property type="entry name" value="GTP-bd"/>
</dbReference>
<dbReference type="GO" id="GO:0005525">
    <property type="term" value="F:GTP binding"/>
    <property type="evidence" value="ECO:0007669"/>
    <property type="project" value="UniProtKB-UniRule"/>
</dbReference>
<dbReference type="Pfam" id="PF01926">
    <property type="entry name" value="MMR_HSR1"/>
    <property type="match status" value="1"/>
</dbReference>
<dbReference type="GO" id="GO:0003924">
    <property type="term" value="F:GTPase activity"/>
    <property type="evidence" value="ECO:0007669"/>
    <property type="project" value="UniProtKB-UniRule"/>
</dbReference>
<dbReference type="NCBIfam" id="NF008280">
    <property type="entry name" value="PRK11058.1"/>
    <property type="match status" value="1"/>
</dbReference>
<keyword evidence="4 8" id="KW-0460">Magnesium</keyword>
<dbReference type="PANTHER" id="PTHR10229">
    <property type="entry name" value="GTP-BINDING PROTEIN HFLX"/>
    <property type="match status" value="1"/>
</dbReference>
<evidence type="ECO:0000256" key="3">
    <source>
        <dbReference type="ARBA" id="ARBA00022741"/>
    </source>
</evidence>
<dbReference type="SUPFAM" id="SSF52540">
    <property type="entry name" value="P-loop containing nucleoside triphosphate hydrolases"/>
    <property type="match status" value="1"/>
</dbReference>
<dbReference type="RefSeq" id="WP_123589618.1">
    <property type="nucleotide sequence ID" value="NZ_AYKF01000002.1"/>
</dbReference>
<dbReference type="InterPro" id="IPR027417">
    <property type="entry name" value="P-loop_NTPase"/>
</dbReference>
<dbReference type="Gene3D" id="3.40.50.300">
    <property type="entry name" value="P-loop containing nucleotide triphosphate hydrolases"/>
    <property type="match status" value="1"/>
</dbReference>
<evidence type="ECO:0000256" key="2">
    <source>
        <dbReference type="ARBA" id="ARBA00022723"/>
    </source>
</evidence>
<keyword evidence="1 6" id="KW-0963">Cytoplasm</keyword>
<comment type="similarity">
    <text evidence="6">Belongs to the TRAFAC class OBG-HflX-like GTPase superfamily. HflX GTPase family.</text>
</comment>
<dbReference type="Proteomes" id="UP000285123">
    <property type="component" value="Unassembled WGS sequence"/>
</dbReference>
<evidence type="ECO:0000259" key="9">
    <source>
        <dbReference type="PROSITE" id="PS51705"/>
    </source>
</evidence>
<feature type="binding site" evidence="7">
    <location>
        <begin position="229"/>
        <end position="233"/>
    </location>
    <ligand>
        <name>GTP</name>
        <dbReference type="ChEBI" id="CHEBI:37565"/>
    </ligand>
</feature>
<evidence type="ECO:0000256" key="4">
    <source>
        <dbReference type="ARBA" id="ARBA00022842"/>
    </source>
</evidence>
<dbReference type="PROSITE" id="PS51705">
    <property type="entry name" value="G_HFLX"/>
    <property type="match status" value="1"/>
</dbReference>
<feature type="binding site" evidence="8">
    <location>
        <position position="211"/>
    </location>
    <ligand>
        <name>Mg(2+)</name>
        <dbReference type="ChEBI" id="CHEBI:18420"/>
    </ligand>
</feature>
<dbReference type="PIRSF" id="PIRSF006809">
    <property type="entry name" value="GTP-binding_hflX_prd"/>
    <property type="match status" value="1"/>
</dbReference>
<dbReference type="Gene3D" id="6.10.250.2860">
    <property type="match status" value="1"/>
</dbReference>
<dbReference type="Pfam" id="PF16360">
    <property type="entry name" value="GTP-bdg_M"/>
    <property type="match status" value="1"/>
</dbReference>
<feature type="binding site" evidence="7">
    <location>
        <begin position="204"/>
        <end position="211"/>
    </location>
    <ligand>
        <name>GTP</name>
        <dbReference type="ChEBI" id="CHEBI:37565"/>
    </ligand>
</feature>
<name>A0A423QAF5_9GAMM</name>
<dbReference type="PANTHER" id="PTHR10229:SF0">
    <property type="entry name" value="GTP-BINDING PROTEIN 6-RELATED"/>
    <property type="match status" value="1"/>
</dbReference>
<comment type="caution">
    <text evidence="10">The sequence shown here is derived from an EMBL/GenBank/DDBJ whole genome shotgun (WGS) entry which is preliminary data.</text>
</comment>
<evidence type="ECO:0000256" key="1">
    <source>
        <dbReference type="ARBA" id="ARBA00022490"/>
    </source>
</evidence>
<reference evidence="10 11" key="1">
    <citation type="submission" date="2013-10" db="EMBL/GenBank/DDBJ databases">
        <title>Salinisphaera halophila YIM 95161 Genome Sequencing.</title>
        <authorList>
            <person name="Lai Q."/>
            <person name="Li C."/>
            <person name="Shao Z."/>
        </authorList>
    </citation>
    <scope>NUCLEOTIDE SEQUENCE [LARGE SCALE GENOMIC DNA]</scope>
    <source>
        <strain evidence="10 11">YIM 95161</strain>
    </source>
</reference>
<dbReference type="InterPro" id="IPR042108">
    <property type="entry name" value="GTPase_HflX_N_sf"/>
</dbReference>
<evidence type="ECO:0000313" key="10">
    <source>
        <dbReference type="EMBL" id="ROO37473.1"/>
    </source>
</evidence>
<organism evidence="10 11">
    <name type="scientific">Salinisphaera orenii YIM 95161</name>
    <dbReference type="NCBI Taxonomy" id="1051139"/>
    <lineage>
        <taxon>Bacteria</taxon>
        <taxon>Pseudomonadati</taxon>
        <taxon>Pseudomonadota</taxon>
        <taxon>Gammaproteobacteria</taxon>
        <taxon>Salinisphaerales</taxon>
        <taxon>Salinisphaeraceae</taxon>
        <taxon>Salinisphaera</taxon>
    </lineage>
</organism>
<dbReference type="PRINTS" id="PR00326">
    <property type="entry name" value="GTP1OBG"/>
</dbReference>
<dbReference type="SUPFAM" id="SSF54980">
    <property type="entry name" value="EF-G C-terminal domain-like"/>
    <property type="match status" value="1"/>
</dbReference>
<feature type="binding site" evidence="7">
    <location>
        <begin position="317"/>
        <end position="320"/>
    </location>
    <ligand>
        <name>GTP</name>
        <dbReference type="ChEBI" id="CHEBI:37565"/>
    </ligand>
</feature>
<comment type="subcellular location">
    <subcellularLocation>
        <location evidence="6">Cytoplasm</location>
    </subcellularLocation>
    <text evidence="6">May associate with membranes.</text>
</comment>
<sequence>MFERPPSGQAAVIVHIAFGLDEYAEADREFHELVESAGAEVLDHIGGSRRSPDPRYFVGGGKVDEIAAAVVDYKAELVVFNHDLSPSQERNLEKRLNARVLDRAGLILDIFARRARSHEGKLQVELAQLRHLATRLVRGWSHLERQKGGIGLRGPGETQLETDRRLLNVRIKTLRERLEKVLARREQGRASRRRAETPIVSLVGYTNAGKSTLFNRLTGESIYAADQLFATLDPTLRQLEVPVGDPLIVADTVGFIRDLPHELVAAFRATLEETRDADLLVHVIDAADPERRAHAAQVNQVLAEIGAGEVPQIEVFNKVDLLDDETVRIERDAHGAPVRVWVSAMTGDGVDALRAVLADICNPDMVTGVLRVPATAGRLRSRLFELGVVDDERYESNGDALLSVTASESDLARLIERAGLTVEDVLVQRRAARMSVRETSGTHIH</sequence>
<dbReference type="InterPro" id="IPR035647">
    <property type="entry name" value="EFG_III/V"/>
</dbReference>
<dbReference type="FunFam" id="3.40.50.300:FF:000173">
    <property type="entry name" value="GTPase HflX"/>
    <property type="match status" value="1"/>
</dbReference>
<dbReference type="GO" id="GO:0005737">
    <property type="term" value="C:cytoplasm"/>
    <property type="evidence" value="ECO:0007669"/>
    <property type="project" value="UniProtKB-SubCell"/>
</dbReference>
<dbReference type="InterPro" id="IPR025121">
    <property type="entry name" value="GTPase_HflX_N"/>
</dbReference>
<dbReference type="HAMAP" id="MF_00900">
    <property type="entry name" value="GTPase_HflX"/>
    <property type="match status" value="1"/>
</dbReference>
<dbReference type="Pfam" id="PF13167">
    <property type="entry name" value="GTP-bdg_N"/>
    <property type="match status" value="1"/>
</dbReference>
<dbReference type="Gene3D" id="3.40.50.11060">
    <property type="entry name" value="GTPase HflX, N-terminal domain"/>
    <property type="match status" value="1"/>
</dbReference>
<dbReference type="CDD" id="cd01878">
    <property type="entry name" value="HflX"/>
    <property type="match status" value="1"/>
</dbReference>
<dbReference type="InterPro" id="IPR030394">
    <property type="entry name" value="G_HFLX_dom"/>
</dbReference>
<comment type="subunit">
    <text evidence="6">Monomer. Associates with the 50S ribosomal subunit.</text>
</comment>
<proteinExistence type="inferred from homology"/>
<evidence type="ECO:0000313" key="11">
    <source>
        <dbReference type="Proteomes" id="UP000285123"/>
    </source>
</evidence>
<dbReference type="FunFam" id="3.40.50.11060:FF:000001">
    <property type="entry name" value="GTPase HflX"/>
    <property type="match status" value="1"/>
</dbReference>
<feature type="binding site" evidence="8">
    <location>
        <position position="231"/>
    </location>
    <ligand>
        <name>Mg(2+)</name>
        <dbReference type="ChEBI" id="CHEBI:18420"/>
    </ligand>
</feature>
<evidence type="ECO:0000256" key="8">
    <source>
        <dbReference type="PIRSR" id="PIRSR006809-2"/>
    </source>
</evidence>
<gene>
    <name evidence="6" type="primary">hflX</name>
    <name evidence="10" type="ORF">SAHL_01300</name>
</gene>
<evidence type="ECO:0000256" key="6">
    <source>
        <dbReference type="HAMAP-Rule" id="MF_00900"/>
    </source>
</evidence>
<dbReference type="InterPro" id="IPR032305">
    <property type="entry name" value="GTP-bd_M"/>
</dbReference>
<feature type="domain" description="Hflx-type G" evidence="9">
    <location>
        <begin position="198"/>
        <end position="365"/>
    </location>
</feature>